<keyword evidence="1" id="KW-0812">Transmembrane</keyword>
<dbReference type="EMBL" id="JBJUIK010000004">
    <property type="protein sequence ID" value="KAL3531448.1"/>
    <property type="molecule type" value="Genomic_DNA"/>
</dbReference>
<evidence type="ECO:0000256" key="1">
    <source>
        <dbReference type="SAM" id="Phobius"/>
    </source>
</evidence>
<dbReference type="AlphaFoldDB" id="A0ABD3AJV0"/>
<keyword evidence="1" id="KW-1133">Transmembrane helix</keyword>
<evidence type="ECO:0000313" key="3">
    <source>
        <dbReference type="Proteomes" id="UP001630127"/>
    </source>
</evidence>
<dbReference type="Proteomes" id="UP001630127">
    <property type="component" value="Unassembled WGS sequence"/>
</dbReference>
<feature type="transmembrane region" description="Helical" evidence="1">
    <location>
        <begin position="81"/>
        <end position="103"/>
    </location>
</feature>
<accession>A0ABD3AJV0</accession>
<name>A0ABD3AJV0_9GENT</name>
<protein>
    <submittedName>
        <fullName evidence="2">Uncharacterized protein</fullName>
    </submittedName>
</protein>
<proteinExistence type="predicted"/>
<evidence type="ECO:0000313" key="2">
    <source>
        <dbReference type="EMBL" id="KAL3531448.1"/>
    </source>
</evidence>
<comment type="caution">
    <text evidence="2">The sequence shown here is derived from an EMBL/GenBank/DDBJ whole genome shotgun (WGS) entry which is preliminary data.</text>
</comment>
<sequence length="129" mass="15175">MCISVYAGIINDLTSEMLQYMQFTVPFSSEHCIYLCNLEKFQLLTLYLNFILAARNPRYCWQVEKPNESYTFISSVFRPEYMFFVNWMGVIKIVAFFCALGYISSTALQCNDHQLRDLLIRIGQRSKLH</sequence>
<organism evidence="2 3">
    <name type="scientific">Cinchona calisaya</name>
    <dbReference type="NCBI Taxonomy" id="153742"/>
    <lineage>
        <taxon>Eukaryota</taxon>
        <taxon>Viridiplantae</taxon>
        <taxon>Streptophyta</taxon>
        <taxon>Embryophyta</taxon>
        <taxon>Tracheophyta</taxon>
        <taxon>Spermatophyta</taxon>
        <taxon>Magnoliopsida</taxon>
        <taxon>eudicotyledons</taxon>
        <taxon>Gunneridae</taxon>
        <taxon>Pentapetalae</taxon>
        <taxon>asterids</taxon>
        <taxon>lamiids</taxon>
        <taxon>Gentianales</taxon>
        <taxon>Rubiaceae</taxon>
        <taxon>Cinchonoideae</taxon>
        <taxon>Cinchoneae</taxon>
        <taxon>Cinchona</taxon>
    </lineage>
</organism>
<keyword evidence="1" id="KW-0472">Membrane</keyword>
<keyword evidence="3" id="KW-1185">Reference proteome</keyword>
<gene>
    <name evidence="2" type="ORF">ACH5RR_010770</name>
</gene>
<reference evidence="2 3" key="1">
    <citation type="submission" date="2024-11" db="EMBL/GenBank/DDBJ databases">
        <title>A near-complete genome assembly of Cinchona calisaya.</title>
        <authorList>
            <person name="Lian D.C."/>
            <person name="Zhao X.W."/>
            <person name="Wei L."/>
        </authorList>
    </citation>
    <scope>NUCLEOTIDE SEQUENCE [LARGE SCALE GENOMIC DNA]</scope>
    <source>
        <tissue evidence="2">Nenye</tissue>
    </source>
</reference>